<dbReference type="AlphaFoldDB" id="A0A3M7S8Z2"/>
<dbReference type="EMBL" id="REGN01001821">
    <property type="protein sequence ID" value="RNA32283.1"/>
    <property type="molecule type" value="Genomic_DNA"/>
</dbReference>
<gene>
    <name evidence="1" type="ORF">BpHYR1_016974</name>
</gene>
<dbReference type="Proteomes" id="UP000276133">
    <property type="component" value="Unassembled WGS sequence"/>
</dbReference>
<name>A0A3M7S8Z2_BRAPC</name>
<sequence>MYLVENIHGEVDARTSLGQRFRSSQINKLQTSIVFFTYLNKISTEFTSEKIRIFPDKSVRKDFSDKFQIS</sequence>
<accession>A0A3M7S8Z2</accession>
<keyword evidence="2" id="KW-1185">Reference proteome</keyword>
<protein>
    <submittedName>
        <fullName evidence="1">Uncharacterized protein</fullName>
    </submittedName>
</protein>
<evidence type="ECO:0000313" key="2">
    <source>
        <dbReference type="Proteomes" id="UP000276133"/>
    </source>
</evidence>
<comment type="caution">
    <text evidence="1">The sequence shown here is derived from an EMBL/GenBank/DDBJ whole genome shotgun (WGS) entry which is preliminary data.</text>
</comment>
<reference evidence="1 2" key="1">
    <citation type="journal article" date="2018" name="Sci. Rep.">
        <title>Genomic signatures of local adaptation to the degree of environmental predictability in rotifers.</title>
        <authorList>
            <person name="Franch-Gras L."/>
            <person name="Hahn C."/>
            <person name="Garcia-Roger E.M."/>
            <person name="Carmona M.J."/>
            <person name="Serra M."/>
            <person name="Gomez A."/>
        </authorList>
    </citation>
    <scope>NUCLEOTIDE SEQUENCE [LARGE SCALE GENOMIC DNA]</scope>
    <source>
        <strain evidence="1">HYR1</strain>
    </source>
</reference>
<proteinExistence type="predicted"/>
<organism evidence="1 2">
    <name type="scientific">Brachionus plicatilis</name>
    <name type="common">Marine rotifer</name>
    <name type="synonym">Brachionus muelleri</name>
    <dbReference type="NCBI Taxonomy" id="10195"/>
    <lineage>
        <taxon>Eukaryota</taxon>
        <taxon>Metazoa</taxon>
        <taxon>Spiralia</taxon>
        <taxon>Gnathifera</taxon>
        <taxon>Rotifera</taxon>
        <taxon>Eurotatoria</taxon>
        <taxon>Monogononta</taxon>
        <taxon>Pseudotrocha</taxon>
        <taxon>Ploima</taxon>
        <taxon>Brachionidae</taxon>
        <taxon>Brachionus</taxon>
    </lineage>
</organism>
<evidence type="ECO:0000313" key="1">
    <source>
        <dbReference type="EMBL" id="RNA32283.1"/>
    </source>
</evidence>